<dbReference type="InterPro" id="IPR044751">
    <property type="entry name" value="Ion_transp-like_CBS"/>
</dbReference>
<proteinExistence type="inferred from homology"/>
<evidence type="ECO:0000313" key="16">
    <source>
        <dbReference type="EMBL" id="EAT11556.1"/>
    </source>
</evidence>
<evidence type="ECO:0000256" key="9">
    <source>
        <dbReference type="ARBA" id="ARBA00037273"/>
    </source>
</evidence>
<dbReference type="GO" id="GO:0050660">
    <property type="term" value="F:flavin adenine dinucleotide binding"/>
    <property type="evidence" value="ECO:0007669"/>
    <property type="project" value="InterPro"/>
</dbReference>
<dbReference type="InterPro" id="IPR036318">
    <property type="entry name" value="FAD-bd_PCMH-like_sf"/>
</dbReference>
<keyword evidence="7 11" id="KW-0129">CBS domain</keyword>
<comment type="subcellular location">
    <subcellularLocation>
        <location evidence="1">Cell membrane</location>
        <topology evidence="1">Multi-pass membrane protein</topology>
    </subcellularLocation>
</comment>
<feature type="domain" description="CBS" evidence="14">
    <location>
        <begin position="248"/>
        <end position="306"/>
    </location>
</feature>
<name>Q1N007_9GAMM</name>
<evidence type="ECO:0000256" key="6">
    <source>
        <dbReference type="ARBA" id="ARBA00022989"/>
    </source>
</evidence>
<dbReference type="STRING" id="207949.RED65_02759"/>
<dbReference type="PROSITE" id="PS51371">
    <property type="entry name" value="CBS"/>
    <property type="match status" value="2"/>
</dbReference>
<protein>
    <recommendedName>
        <fullName evidence="10">Magnesium and cobalt efflux protein CorC</fullName>
    </recommendedName>
</protein>
<evidence type="ECO:0000259" key="14">
    <source>
        <dbReference type="PROSITE" id="PS51371"/>
    </source>
</evidence>
<keyword evidence="5" id="KW-0677">Repeat</keyword>
<evidence type="ECO:0000256" key="11">
    <source>
        <dbReference type="PROSITE-ProRule" id="PRU00703"/>
    </source>
</evidence>
<dbReference type="InterPro" id="IPR000644">
    <property type="entry name" value="CBS_dom"/>
</dbReference>
<dbReference type="PANTHER" id="PTHR22777:SF32">
    <property type="entry name" value="UPF0053 INNER MEMBRANE PROTEIN YFJD"/>
    <property type="match status" value="1"/>
</dbReference>
<dbReference type="EMBL" id="AAQH01000016">
    <property type="protein sequence ID" value="EAT11556.1"/>
    <property type="molecule type" value="Genomic_DNA"/>
</dbReference>
<comment type="caution">
    <text evidence="16">The sequence shown here is derived from an EMBL/GenBank/DDBJ whole genome shotgun (WGS) entry which is preliminary data.</text>
</comment>
<dbReference type="PROSITE" id="PS51846">
    <property type="entry name" value="CNNM"/>
    <property type="match status" value="1"/>
</dbReference>
<evidence type="ECO:0000256" key="1">
    <source>
        <dbReference type="ARBA" id="ARBA00004651"/>
    </source>
</evidence>
<dbReference type="InterPro" id="IPR016169">
    <property type="entry name" value="FAD-bd_PCMH_sub2"/>
</dbReference>
<comment type="function">
    <text evidence="9">Plays a role in the transport of magnesium and cobalt ions.</text>
</comment>
<evidence type="ECO:0000256" key="4">
    <source>
        <dbReference type="ARBA" id="ARBA00022692"/>
    </source>
</evidence>
<dbReference type="SMART" id="SM00116">
    <property type="entry name" value="CBS"/>
    <property type="match status" value="2"/>
</dbReference>
<evidence type="ECO:0000313" key="17">
    <source>
        <dbReference type="Proteomes" id="UP000004263"/>
    </source>
</evidence>
<gene>
    <name evidence="16" type="ORF">RED65_02759</name>
</gene>
<dbReference type="Gene3D" id="3.30.465.10">
    <property type="match status" value="1"/>
</dbReference>
<accession>Q1N007</accession>
<dbReference type="Pfam" id="PF01595">
    <property type="entry name" value="CNNM"/>
    <property type="match status" value="1"/>
</dbReference>
<dbReference type="PANTHER" id="PTHR22777">
    <property type="entry name" value="HEMOLYSIN-RELATED"/>
    <property type="match status" value="1"/>
</dbReference>
<feature type="domain" description="CNNM transmembrane" evidence="15">
    <location>
        <begin position="1"/>
        <end position="166"/>
    </location>
</feature>
<reference evidence="16 17" key="1">
    <citation type="submission" date="2006-03" db="EMBL/GenBank/DDBJ databases">
        <authorList>
            <person name="Pinhassi J."/>
            <person name="Pedros-Alio C."/>
            <person name="Ferriera S."/>
            <person name="Johnson J."/>
            <person name="Kravitz S."/>
            <person name="Halpern A."/>
            <person name="Remington K."/>
            <person name="Beeson K."/>
            <person name="Tran B."/>
            <person name="Rogers Y.-H."/>
            <person name="Friedman R."/>
            <person name="Venter J.C."/>
        </authorList>
    </citation>
    <scope>NUCLEOTIDE SEQUENCE [LARGE SCALE GENOMIC DNA]</scope>
    <source>
        <strain evidence="16 17">RED65</strain>
    </source>
</reference>
<dbReference type="InterPro" id="IPR005170">
    <property type="entry name" value="Transptr-assoc_dom"/>
</dbReference>
<feature type="transmembrane region" description="Helical" evidence="13">
    <location>
        <begin position="66"/>
        <end position="83"/>
    </location>
</feature>
<evidence type="ECO:0000256" key="8">
    <source>
        <dbReference type="ARBA" id="ARBA00023136"/>
    </source>
</evidence>
<evidence type="ECO:0000259" key="15">
    <source>
        <dbReference type="PROSITE" id="PS51846"/>
    </source>
</evidence>
<keyword evidence="3" id="KW-1003">Cell membrane</keyword>
<dbReference type="Pfam" id="PF00571">
    <property type="entry name" value="CBS"/>
    <property type="match status" value="2"/>
</dbReference>
<dbReference type="SMART" id="SM01091">
    <property type="entry name" value="CorC_HlyC"/>
    <property type="match status" value="1"/>
</dbReference>
<dbReference type="Proteomes" id="UP000004263">
    <property type="component" value="Unassembled WGS sequence"/>
</dbReference>
<dbReference type="InterPro" id="IPR046342">
    <property type="entry name" value="CBS_dom_sf"/>
</dbReference>
<organism evidence="16 17">
    <name type="scientific">Bermanella marisrubri</name>
    <dbReference type="NCBI Taxonomy" id="207949"/>
    <lineage>
        <taxon>Bacteria</taxon>
        <taxon>Pseudomonadati</taxon>
        <taxon>Pseudomonadota</taxon>
        <taxon>Gammaproteobacteria</taxon>
        <taxon>Oceanospirillales</taxon>
        <taxon>Oceanospirillaceae</taxon>
        <taxon>Bermanella</taxon>
    </lineage>
</organism>
<feature type="transmembrane region" description="Helical" evidence="13">
    <location>
        <begin position="33"/>
        <end position="60"/>
    </location>
</feature>
<comment type="similarity">
    <text evidence="2">Belongs to the UPF0053 family.</text>
</comment>
<keyword evidence="17" id="KW-1185">Reference proteome</keyword>
<dbReference type="Gene3D" id="3.10.580.10">
    <property type="entry name" value="CBS-domain"/>
    <property type="match status" value="1"/>
</dbReference>
<dbReference type="FunFam" id="3.10.580.10:FF:000002">
    <property type="entry name" value="Magnesium/cobalt efflux protein CorC"/>
    <property type="match status" value="1"/>
</dbReference>
<keyword evidence="8 12" id="KW-0472">Membrane</keyword>
<sequence length="393" mass="44106">MMSLNRYRMRHLAKQGHGGAKRASQLLARTDRLIGVILIGNNFVNIAAASIATLIAQRIWVDNPELGVSIATVLLTLVVLIFAEVTPKTIAANHPEKVAYPFSYLLRPLLFLLMPFVYVVNTIANFLIRLTGIKLDQDSKDLLSTEEFRTLIHEAGAMIPPKRQQMLLSILDLETVRVNDIMVPRNEIVGIDLDDDIREIENTLRNSQHTRLPVWKGNINNILGMLHMRNAAKVLAQPEFTKAELLQATREPYFVPETAQLHNQLFNFQSEQRRIAIVVDEYGNVQGIATLEDILEEIVGDFTTDMSATSLDVMPQDDGSFIIDGTITIRELNKALNYELSMDGPKTFSGLIIEHLESIPDSNICLKIDDYPIEILKVKANTIASAKIYPIPK</sequence>
<evidence type="ECO:0000256" key="13">
    <source>
        <dbReference type="SAM" id="Phobius"/>
    </source>
</evidence>
<evidence type="ECO:0000256" key="7">
    <source>
        <dbReference type="ARBA" id="ARBA00023122"/>
    </source>
</evidence>
<dbReference type="Pfam" id="PF03471">
    <property type="entry name" value="CorC_HlyC"/>
    <property type="match status" value="1"/>
</dbReference>
<dbReference type="GO" id="GO:0005886">
    <property type="term" value="C:plasma membrane"/>
    <property type="evidence" value="ECO:0007669"/>
    <property type="project" value="UniProtKB-SubCell"/>
</dbReference>
<evidence type="ECO:0000256" key="3">
    <source>
        <dbReference type="ARBA" id="ARBA00022475"/>
    </source>
</evidence>
<dbReference type="AlphaFoldDB" id="Q1N007"/>
<dbReference type="CDD" id="cd04590">
    <property type="entry name" value="CBS_pair_CorC_HlyC_assoc"/>
    <property type="match status" value="1"/>
</dbReference>
<dbReference type="SUPFAM" id="SSF56176">
    <property type="entry name" value="FAD-binding/transporter-associated domain-like"/>
    <property type="match status" value="1"/>
</dbReference>
<dbReference type="InterPro" id="IPR002550">
    <property type="entry name" value="CNNM"/>
</dbReference>
<evidence type="ECO:0000256" key="10">
    <source>
        <dbReference type="ARBA" id="ARBA00040729"/>
    </source>
</evidence>
<keyword evidence="6 12" id="KW-1133">Transmembrane helix</keyword>
<feature type="transmembrane region" description="Helical" evidence="13">
    <location>
        <begin position="104"/>
        <end position="128"/>
    </location>
</feature>
<evidence type="ECO:0000256" key="2">
    <source>
        <dbReference type="ARBA" id="ARBA00006337"/>
    </source>
</evidence>
<dbReference type="HOGENOM" id="CLU_015237_4_1_6"/>
<keyword evidence="4 12" id="KW-0812">Transmembrane</keyword>
<evidence type="ECO:0000256" key="12">
    <source>
        <dbReference type="PROSITE-ProRule" id="PRU01193"/>
    </source>
</evidence>
<dbReference type="SUPFAM" id="SSF54631">
    <property type="entry name" value="CBS-domain pair"/>
    <property type="match status" value="1"/>
</dbReference>
<feature type="domain" description="CBS" evidence="14">
    <location>
        <begin position="182"/>
        <end position="244"/>
    </location>
</feature>
<evidence type="ECO:0000256" key="5">
    <source>
        <dbReference type="ARBA" id="ARBA00022737"/>
    </source>
</evidence>